<evidence type="ECO:0000256" key="4">
    <source>
        <dbReference type="PIRSR" id="PIRSR001238-3"/>
    </source>
</evidence>
<feature type="binding site" evidence="3">
    <location>
        <position position="227"/>
    </location>
    <ligand>
        <name>substrate</name>
    </ligand>
</feature>
<comment type="PTM">
    <text evidence="1">Carboxylation allows a single lysine to coordinate two zinc ions.</text>
</comment>
<name>A0A0X8FD80_9LACT</name>
<dbReference type="InterPro" id="IPR006680">
    <property type="entry name" value="Amidohydro-rel"/>
</dbReference>
<dbReference type="InterPro" id="IPR011059">
    <property type="entry name" value="Metal-dep_hydrolase_composite"/>
</dbReference>
<protein>
    <recommendedName>
        <fullName evidence="1">Isoaspartyl dipeptidase</fullName>
        <ecNumber evidence="1">3.4.19.-</ecNumber>
    </recommendedName>
</protein>
<keyword evidence="1" id="KW-0482">Metalloprotease</keyword>
<feature type="binding site" evidence="4">
    <location>
        <position position="63"/>
    </location>
    <ligand>
        <name>Zn(2+)</name>
        <dbReference type="ChEBI" id="CHEBI:29105"/>
        <label>1</label>
        <note>catalytic</note>
    </ligand>
</feature>
<dbReference type="PIRSF" id="PIRSF001238">
    <property type="entry name" value="IadA"/>
    <property type="match status" value="1"/>
</dbReference>
<keyword evidence="1" id="KW-0645">Protease</keyword>
<keyword evidence="1 7" id="KW-0378">Hydrolase</keyword>
<feature type="domain" description="Amidohydrolase-related" evidence="5">
    <location>
        <begin position="193"/>
        <end position="372"/>
    </location>
</feature>
<feature type="binding site" evidence="3">
    <location>
        <begin position="68"/>
        <end position="70"/>
    </location>
    <ligand>
        <name>substrate</name>
    </ligand>
</feature>
<evidence type="ECO:0000313" key="7">
    <source>
        <dbReference type="EMBL" id="QPS01517.1"/>
    </source>
</evidence>
<keyword evidence="9" id="KW-1185">Reference proteome</keyword>
<dbReference type="Gene3D" id="3.20.20.140">
    <property type="entry name" value="Metal-dependent hydrolases"/>
    <property type="match status" value="1"/>
</dbReference>
<dbReference type="GO" id="GO:0008798">
    <property type="term" value="F:beta-aspartyl-peptidase activity"/>
    <property type="evidence" value="ECO:0007669"/>
    <property type="project" value="InterPro"/>
</dbReference>
<feature type="binding site" evidence="3">
    <location>
        <position position="130"/>
    </location>
    <ligand>
        <name>substrate</name>
    </ligand>
</feature>
<evidence type="ECO:0000256" key="3">
    <source>
        <dbReference type="PIRSR" id="PIRSR001238-2"/>
    </source>
</evidence>
<keyword evidence="1 4" id="KW-0862">Zinc</keyword>
<dbReference type="GeneID" id="35767303"/>
<dbReference type="RefSeq" id="WP_060777658.1">
    <property type="nucleotide sequence ID" value="NZ_CAJHLF010000001.1"/>
</dbReference>
<dbReference type="NCBIfam" id="TIGR01975">
    <property type="entry name" value="isoAsp_dipep"/>
    <property type="match status" value="1"/>
</dbReference>
<dbReference type="GO" id="GO:0046872">
    <property type="term" value="F:metal ion binding"/>
    <property type="evidence" value="ECO:0007669"/>
    <property type="project" value="UniProtKB-KW"/>
</dbReference>
<organism evidence="7 8">
    <name type="scientific">Aerococcus urinae</name>
    <dbReference type="NCBI Taxonomy" id="1376"/>
    <lineage>
        <taxon>Bacteria</taxon>
        <taxon>Bacillati</taxon>
        <taxon>Bacillota</taxon>
        <taxon>Bacilli</taxon>
        <taxon>Lactobacillales</taxon>
        <taxon>Aerococcaceae</taxon>
        <taxon>Aerococcus</taxon>
    </lineage>
</organism>
<feature type="binding site" evidence="4">
    <location>
        <position position="287"/>
    </location>
    <ligand>
        <name>Zn(2+)</name>
        <dbReference type="ChEBI" id="CHEBI:29105"/>
        <label>1</label>
        <note>catalytic</note>
    </ligand>
</feature>
<feature type="binding site" evidence="3">
    <location>
        <position position="163"/>
    </location>
    <ligand>
        <name>substrate</name>
    </ligand>
</feature>
<dbReference type="GO" id="GO:0008237">
    <property type="term" value="F:metallopeptidase activity"/>
    <property type="evidence" value="ECO:0007669"/>
    <property type="project" value="UniProtKB-KW"/>
</dbReference>
<comment type="function">
    <text evidence="1">Catalyzes the hydrolytic cleavage of a subset of L-isoaspartyl (L-beta-aspartyl) dipeptides. Used to degrade proteins damaged by L-isoaspartyl residues formation.</text>
</comment>
<dbReference type="Proteomes" id="UP000594771">
    <property type="component" value="Chromosome"/>
</dbReference>
<dbReference type="PANTHER" id="PTHR11647">
    <property type="entry name" value="HYDRANTOINASE/DIHYDROPYRIMIDINASE FAMILY MEMBER"/>
    <property type="match status" value="1"/>
</dbReference>
<dbReference type="Pfam" id="PF01979">
    <property type="entry name" value="Amidohydro_1"/>
    <property type="match status" value="1"/>
</dbReference>
<dbReference type="GO" id="GO:0005737">
    <property type="term" value="C:cytoplasm"/>
    <property type="evidence" value="ECO:0007669"/>
    <property type="project" value="UniProtKB-SubCell"/>
</dbReference>
<feature type="binding site" evidence="3">
    <location>
        <position position="99"/>
    </location>
    <ligand>
        <name>substrate</name>
    </ligand>
</feature>
<evidence type="ECO:0000256" key="2">
    <source>
        <dbReference type="PIRSR" id="PIRSR001238-1"/>
    </source>
</evidence>
<evidence type="ECO:0000313" key="9">
    <source>
        <dbReference type="Proteomes" id="UP001069145"/>
    </source>
</evidence>
<comment type="similarity">
    <text evidence="1">Belongs to the peptidase M38 family.</text>
</comment>
<dbReference type="InterPro" id="IPR032466">
    <property type="entry name" value="Metal_Hydrolase"/>
</dbReference>
<dbReference type="EMBL" id="JAOTML010000004">
    <property type="protein sequence ID" value="MCY3053255.1"/>
    <property type="molecule type" value="Genomic_DNA"/>
</dbReference>
<feature type="binding site" evidence="3">
    <location>
        <position position="291"/>
    </location>
    <ligand>
        <name>substrate</name>
    </ligand>
</feature>
<evidence type="ECO:0000313" key="8">
    <source>
        <dbReference type="Proteomes" id="UP000594771"/>
    </source>
</evidence>
<dbReference type="AlphaFoldDB" id="A0A0X8FD80"/>
<evidence type="ECO:0000313" key="6">
    <source>
        <dbReference type="EMBL" id="MCY3053255.1"/>
    </source>
</evidence>
<sequence>MKLIKQVTVYAPENLGVKDILIDSSKIIAIEDHITIDSNAIDIEVIDGQGKIATPGFIDSHFHLLGGGGENGFQNRTPEVQLSQLTTAGVTTACGLLGTDGVARDEMALLAKARGLEAEGISTYIYVGNYRLPATTLTGSIIKDIMAIDKVIGIGEIAISDHRNGAPTFEQFAHAAADTRTGGLLAGKAGVVNCHVGPNKGRLEFLFKALDETDIPVTTFLPTHCGRSQELVDEAIAFAKRGGTFDITGSEDPDMTYEKDGEIPFRTILKQVLDQGLDESCITMSSDGQGSLPRFDEEGNFLRIGVGSAKSLLVGIQEAVQRENIALEKALPAVTSNVARILKLDHKGRLEVGRDADILLLDEDSLSIDTVIAMSEIMIKNKEIIKYGTFENA</sequence>
<dbReference type="GO" id="GO:0006508">
    <property type="term" value="P:proteolysis"/>
    <property type="evidence" value="ECO:0007669"/>
    <property type="project" value="UniProtKB-KW"/>
</dbReference>
<dbReference type="InterPro" id="IPR010229">
    <property type="entry name" value="Pept_M38_dipep"/>
</dbReference>
<feature type="binding site" evidence="4">
    <location>
        <position position="195"/>
    </location>
    <ligand>
        <name>Zn(2+)</name>
        <dbReference type="ChEBI" id="CHEBI:29105"/>
        <label>2</label>
        <note>catalytic</note>
    </ligand>
</feature>
<feature type="binding site" evidence="4">
    <location>
        <position position="61"/>
    </location>
    <ligand>
        <name>Zn(2+)</name>
        <dbReference type="ChEBI" id="CHEBI:29105"/>
        <label>1</label>
        <note>catalytic</note>
    </ligand>
</feature>
<proteinExistence type="inferred from homology"/>
<dbReference type="SUPFAM" id="SSF51556">
    <property type="entry name" value="Metallo-dependent hydrolases"/>
    <property type="match status" value="1"/>
</dbReference>
<comment type="subcellular location">
    <subcellularLocation>
        <location evidence="1">Cytoplasm</location>
    </subcellularLocation>
</comment>
<dbReference type="Gene3D" id="2.30.40.10">
    <property type="entry name" value="Urease, subunit C, domain 1"/>
    <property type="match status" value="1"/>
</dbReference>
<dbReference type="EC" id="3.4.19.-" evidence="1"/>
<gene>
    <name evidence="6" type="primary">iadA</name>
    <name evidence="7" type="ORF">I6G68_00080</name>
    <name evidence="6" type="ORF">ODY43_04545</name>
</gene>
<comment type="cofactor">
    <cofactor evidence="1 4">
        <name>Zn(2+)</name>
        <dbReference type="ChEBI" id="CHEBI:29105"/>
    </cofactor>
    <text evidence="1 4">Binds 2 Zn(2+) ions per subunit.</text>
</comment>
<evidence type="ECO:0000256" key="1">
    <source>
        <dbReference type="PIRNR" id="PIRNR001238"/>
    </source>
</evidence>
<dbReference type="Proteomes" id="UP001069145">
    <property type="component" value="Unassembled WGS sequence"/>
</dbReference>
<dbReference type="GO" id="GO:0016810">
    <property type="term" value="F:hydrolase activity, acting on carbon-nitrogen (but not peptide) bonds"/>
    <property type="evidence" value="ECO:0007669"/>
    <property type="project" value="InterPro"/>
</dbReference>
<accession>A0A0X8FD80</accession>
<evidence type="ECO:0000259" key="5">
    <source>
        <dbReference type="Pfam" id="PF01979"/>
    </source>
</evidence>
<dbReference type="SUPFAM" id="SSF51338">
    <property type="entry name" value="Composite domain of metallo-dependent hydrolases"/>
    <property type="match status" value="1"/>
</dbReference>
<dbReference type="OrthoDB" id="9776455at2"/>
<dbReference type="InterPro" id="IPR050378">
    <property type="entry name" value="Metallo-dep_Hydrolases_sf"/>
</dbReference>
<reference evidence="7 8" key="1">
    <citation type="submission" date="2020-12" db="EMBL/GenBank/DDBJ databases">
        <title>FDA dAtabase for Regulatory Grade micrObial Sequences (FDA-ARGOS): Supporting development and validation of Infectious Disease Dx tests.</title>
        <authorList>
            <person name="Sproer C."/>
            <person name="Gronow S."/>
            <person name="Severitt S."/>
            <person name="Schroder I."/>
            <person name="Tallon L."/>
            <person name="Sadzewicz L."/>
            <person name="Zhao X."/>
            <person name="Boylan J."/>
            <person name="Ott S."/>
            <person name="Bowen H."/>
            <person name="Vavikolanu K."/>
            <person name="Mehta A."/>
            <person name="Aluvathingal J."/>
            <person name="Nadendla S."/>
            <person name="Lowell S."/>
            <person name="Myers T."/>
            <person name="Yan Y."/>
            <person name="Sichtig H."/>
        </authorList>
    </citation>
    <scope>NUCLEOTIDE SEQUENCE [LARGE SCALE GENOMIC DNA]</scope>
    <source>
        <strain evidence="7 8">FDAARGOS_911</strain>
    </source>
</reference>
<reference evidence="6" key="2">
    <citation type="submission" date="2022-09" db="EMBL/GenBank/DDBJ databases">
        <title>Aerococcus urinae taxonomy study.</title>
        <authorList>
            <person name="Christensen J."/>
            <person name="Senneby E."/>
        </authorList>
    </citation>
    <scope>NUCLEOTIDE SEQUENCE</scope>
    <source>
        <strain evidence="6">NLD-066-U95</strain>
    </source>
</reference>
<keyword evidence="1 4" id="KW-0479">Metal-binding</keyword>
<feature type="binding site" evidence="4">
    <location>
        <position position="224"/>
    </location>
    <ligand>
        <name>Zn(2+)</name>
        <dbReference type="ChEBI" id="CHEBI:29105"/>
        <label>2</label>
        <note>catalytic</note>
    </ligand>
</feature>
<dbReference type="PANTHER" id="PTHR11647:SF1">
    <property type="entry name" value="COLLAPSIN RESPONSE MEDIATOR PROTEIN"/>
    <property type="match status" value="1"/>
</dbReference>
<feature type="active site" description="Proton acceptor" evidence="2">
    <location>
        <position position="287"/>
    </location>
</feature>
<dbReference type="EMBL" id="CP065662">
    <property type="protein sequence ID" value="QPS01517.1"/>
    <property type="molecule type" value="Genomic_DNA"/>
</dbReference>
<dbReference type="KEGG" id="aun:AWM73_00935"/>